<dbReference type="Pfam" id="PF08770">
    <property type="entry name" value="SoxZ"/>
    <property type="match status" value="1"/>
</dbReference>
<accession>A0A177NDN2</accession>
<evidence type="ECO:0000259" key="1">
    <source>
        <dbReference type="Pfam" id="PF08770"/>
    </source>
</evidence>
<sequence>MSTIKIRSRALAGFWEIRILNQHPMENGRNRDTDGALIPAHYIQTLTLTLNGTPTLSVNMAGSVSKNPFFVFRLRASVGDRISVMWLDNLGNQDRIEHQLVERDD</sequence>
<dbReference type="SUPFAM" id="SSF81296">
    <property type="entry name" value="E set domains"/>
    <property type="match status" value="1"/>
</dbReference>
<dbReference type="Proteomes" id="UP000077628">
    <property type="component" value="Unassembled WGS sequence"/>
</dbReference>
<dbReference type="AlphaFoldDB" id="A0A177NDN2"/>
<dbReference type="EMBL" id="LUUK01000189">
    <property type="protein sequence ID" value="OAI16015.1"/>
    <property type="molecule type" value="Genomic_DNA"/>
</dbReference>
<dbReference type="NCBIfam" id="TIGR04490">
    <property type="entry name" value="SoxZ_true"/>
    <property type="match status" value="1"/>
</dbReference>
<protein>
    <submittedName>
        <fullName evidence="2">Thiosulfate oxidation carrier complex protein SoxZ</fullName>
    </submittedName>
</protein>
<dbReference type="OrthoDB" id="9795530at2"/>
<evidence type="ECO:0000313" key="2">
    <source>
        <dbReference type="EMBL" id="OAI16015.1"/>
    </source>
</evidence>
<reference evidence="3" key="1">
    <citation type="submission" date="2016-03" db="EMBL/GenBank/DDBJ databases">
        <authorList>
            <person name="Heylen K."/>
            <person name="De Vos P."/>
            <person name="Vekeman B."/>
        </authorList>
    </citation>
    <scope>NUCLEOTIDE SEQUENCE [LARGE SCALE GENOMIC DNA]</scope>
    <source>
        <strain evidence="3">R-45383</strain>
    </source>
</reference>
<dbReference type="InterPro" id="IPR030995">
    <property type="entry name" value="SoxZ"/>
</dbReference>
<dbReference type="InterPro" id="IPR013783">
    <property type="entry name" value="Ig-like_fold"/>
</dbReference>
<dbReference type="Gene3D" id="2.60.40.10">
    <property type="entry name" value="Immunoglobulins"/>
    <property type="match status" value="1"/>
</dbReference>
<dbReference type="InterPro" id="IPR014880">
    <property type="entry name" value="SoxZ_dom"/>
</dbReference>
<gene>
    <name evidence="2" type="ORF">A1355_10185</name>
</gene>
<dbReference type="STRING" id="702114.A1355_10185"/>
<proteinExistence type="predicted"/>
<dbReference type="RefSeq" id="WP_064030551.1">
    <property type="nucleotide sequence ID" value="NZ_LUUK01000189.1"/>
</dbReference>
<dbReference type="InterPro" id="IPR014756">
    <property type="entry name" value="Ig_E-set"/>
</dbReference>
<keyword evidence="3" id="KW-1185">Reference proteome</keyword>
<feature type="domain" description="Sulphur oxidation protein SoxZ" evidence="1">
    <location>
        <begin position="10"/>
        <end position="95"/>
    </location>
</feature>
<organism evidence="2 3">
    <name type="scientific">Methylomonas koyamae</name>
    <dbReference type="NCBI Taxonomy" id="702114"/>
    <lineage>
        <taxon>Bacteria</taxon>
        <taxon>Pseudomonadati</taxon>
        <taxon>Pseudomonadota</taxon>
        <taxon>Gammaproteobacteria</taxon>
        <taxon>Methylococcales</taxon>
        <taxon>Methylococcaceae</taxon>
        <taxon>Methylomonas</taxon>
    </lineage>
</organism>
<evidence type="ECO:0000313" key="3">
    <source>
        <dbReference type="Proteomes" id="UP000077628"/>
    </source>
</evidence>
<name>A0A177NDN2_9GAMM</name>
<comment type="caution">
    <text evidence="2">The sequence shown here is derived from an EMBL/GenBank/DDBJ whole genome shotgun (WGS) entry which is preliminary data.</text>
</comment>